<keyword evidence="1 6" id="KW-0812">Transmembrane</keyword>
<keyword evidence="4 6" id="KW-0472">Membrane</keyword>
<feature type="transmembrane region" description="Helical" evidence="6">
    <location>
        <begin position="68"/>
        <end position="91"/>
    </location>
</feature>
<evidence type="ECO:0008006" key="9">
    <source>
        <dbReference type="Google" id="ProtNLM"/>
    </source>
</evidence>
<evidence type="ECO:0000256" key="1">
    <source>
        <dbReference type="ARBA" id="ARBA00022692"/>
    </source>
</evidence>
<dbReference type="AlphaFoldDB" id="A0A2J8AC59"/>
<keyword evidence="3 6" id="KW-1133">Transmembrane helix</keyword>
<gene>
    <name evidence="7" type="ORF">TSOC_003217</name>
</gene>
<sequence length="112" mass="11914">MSTKISTRPKPAEAVGLPPGAGRALTTVAIFSLLMVTCPFLLYYSSYEGYLDPLYAITVGIPAPEGRAVASAIFAVLGVNLVVGCFIFVAFREVIEPDKPAAKPQPQVKKDN</sequence>
<dbReference type="GO" id="GO:0070072">
    <property type="term" value="P:vacuolar proton-transporting V-type ATPase complex assembly"/>
    <property type="evidence" value="ECO:0007669"/>
    <property type="project" value="InterPro"/>
</dbReference>
<comment type="caution">
    <text evidence="7">The sequence shown here is derived from an EMBL/GenBank/DDBJ whole genome shotgun (WGS) entry which is preliminary data.</text>
</comment>
<evidence type="ECO:0000256" key="2">
    <source>
        <dbReference type="ARBA" id="ARBA00022824"/>
    </source>
</evidence>
<dbReference type="EMBL" id="PGGS01000067">
    <property type="protein sequence ID" value="PNH10087.1"/>
    <property type="molecule type" value="Genomic_DNA"/>
</dbReference>
<dbReference type="PANTHER" id="PTHR31792:SF3">
    <property type="entry name" value="VACUOLAR ATPASE ASSEMBLY INTEGRAL MEMBRANE PROTEIN VMA21"/>
    <property type="match status" value="1"/>
</dbReference>
<dbReference type="GO" id="GO:0005789">
    <property type="term" value="C:endoplasmic reticulum membrane"/>
    <property type="evidence" value="ECO:0007669"/>
    <property type="project" value="TreeGrafter"/>
</dbReference>
<protein>
    <recommendedName>
        <fullName evidence="9">Vacuolar ATPase assembly integral membrane protein VMA21</fullName>
    </recommendedName>
</protein>
<keyword evidence="2" id="KW-0256">Endoplasmic reticulum</keyword>
<dbReference type="Pfam" id="PF09446">
    <property type="entry name" value="VMA21"/>
    <property type="match status" value="1"/>
</dbReference>
<dbReference type="OrthoDB" id="534817at2759"/>
<dbReference type="GO" id="GO:0031410">
    <property type="term" value="C:cytoplasmic vesicle"/>
    <property type="evidence" value="ECO:0007669"/>
    <property type="project" value="UniProtKB-KW"/>
</dbReference>
<evidence type="ECO:0000256" key="3">
    <source>
        <dbReference type="ARBA" id="ARBA00022989"/>
    </source>
</evidence>
<keyword evidence="8" id="KW-1185">Reference proteome</keyword>
<reference evidence="7 8" key="1">
    <citation type="journal article" date="2017" name="Mol. Biol. Evol.">
        <title>The 4-celled Tetrabaena socialis nuclear genome reveals the essential components for genetic control of cell number at the origin of multicellularity in the volvocine lineage.</title>
        <authorList>
            <person name="Featherston J."/>
            <person name="Arakaki Y."/>
            <person name="Hanschen E.R."/>
            <person name="Ferris P.J."/>
            <person name="Michod R.E."/>
            <person name="Olson B.J.S.C."/>
            <person name="Nozaki H."/>
            <person name="Durand P.M."/>
        </authorList>
    </citation>
    <scope>NUCLEOTIDE SEQUENCE [LARGE SCALE GENOMIC DNA]</scope>
    <source>
        <strain evidence="7 8">NIES-571</strain>
    </source>
</reference>
<dbReference type="InterPro" id="IPR019013">
    <property type="entry name" value="Vma21"/>
</dbReference>
<organism evidence="7 8">
    <name type="scientific">Tetrabaena socialis</name>
    <dbReference type="NCBI Taxonomy" id="47790"/>
    <lineage>
        <taxon>Eukaryota</taxon>
        <taxon>Viridiplantae</taxon>
        <taxon>Chlorophyta</taxon>
        <taxon>core chlorophytes</taxon>
        <taxon>Chlorophyceae</taxon>
        <taxon>CS clade</taxon>
        <taxon>Chlamydomonadales</taxon>
        <taxon>Tetrabaenaceae</taxon>
        <taxon>Tetrabaena</taxon>
    </lineage>
</organism>
<accession>A0A2J8AC59</accession>
<proteinExistence type="predicted"/>
<name>A0A2J8AC59_9CHLO</name>
<dbReference type="PANTHER" id="PTHR31792">
    <property type="entry name" value="VACUOLAR ATPASE ASSEMBLY INTEGRAL MEMBRANE PROTEIN VMA21"/>
    <property type="match status" value="1"/>
</dbReference>
<keyword evidence="5" id="KW-0968">Cytoplasmic vesicle</keyword>
<evidence type="ECO:0000256" key="6">
    <source>
        <dbReference type="SAM" id="Phobius"/>
    </source>
</evidence>
<evidence type="ECO:0000256" key="5">
    <source>
        <dbReference type="ARBA" id="ARBA00023329"/>
    </source>
</evidence>
<dbReference type="Proteomes" id="UP000236333">
    <property type="component" value="Unassembled WGS sequence"/>
</dbReference>
<evidence type="ECO:0000313" key="8">
    <source>
        <dbReference type="Proteomes" id="UP000236333"/>
    </source>
</evidence>
<evidence type="ECO:0000313" key="7">
    <source>
        <dbReference type="EMBL" id="PNH10087.1"/>
    </source>
</evidence>
<feature type="transmembrane region" description="Helical" evidence="6">
    <location>
        <begin position="21"/>
        <end position="44"/>
    </location>
</feature>
<evidence type="ECO:0000256" key="4">
    <source>
        <dbReference type="ARBA" id="ARBA00023136"/>
    </source>
</evidence>